<dbReference type="InterPro" id="IPR002314">
    <property type="entry name" value="aa-tRNA-synt_IIb"/>
</dbReference>
<dbReference type="InterPro" id="IPR004095">
    <property type="entry name" value="TGS"/>
</dbReference>
<feature type="binding site" evidence="13">
    <location>
        <position position="334"/>
    </location>
    <ligand>
        <name>Zn(2+)</name>
        <dbReference type="ChEBI" id="CHEBI:29105"/>
        <note>catalytic</note>
    </ligand>
</feature>
<dbReference type="EMBL" id="CP032999">
    <property type="protein sequence ID" value="QCI25890.1"/>
    <property type="molecule type" value="Genomic_DNA"/>
</dbReference>
<evidence type="ECO:0000256" key="7">
    <source>
        <dbReference type="ARBA" id="ARBA00022833"/>
    </source>
</evidence>
<feature type="binding site" evidence="13">
    <location>
        <position position="385"/>
    </location>
    <ligand>
        <name>Zn(2+)</name>
        <dbReference type="ChEBI" id="CHEBI:29105"/>
        <note>catalytic</note>
    </ligand>
</feature>
<organism evidence="16 17">
    <name type="scientific">Buchnera aphidicola</name>
    <name type="common">Sarucallis kahawaluokalani</name>
    <dbReference type="NCBI Taxonomy" id="1241878"/>
    <lineage>
        <taxon>Bacteria</taxon>
        <taxon>Pseudomonadati</taxon>
        <taxon>Pseudomonadota</taxon>
        <taxon>Gammaproteobacteria</taxon>
        <taxon>Enterobacterales</taxon>
        <taxon>Erwiniaceae</taxon>
        <taxon>Buchnera</taxon>
    </lineage>
</organism>
<dbReference type="InterPro" id="IPR033728">
    <property type="entry name" value="ThrRS_core"/>
</dbReference>
<keyword evidence="6 13" id="KW-0547">Nucleotide-binding</keyword>
<comment type="subunit">
    <text evidence="13">Homodimer.</text>
</comment>
<keyword evidence="7 13" id="KW-0862">Zinc</keyword>
<evidence type="ECO:0000256" key="1">
    <source>
        <dbReference type="ARBA" id="ARBA00008226"/>
    </source>
</evidence>
<comment type="similarity">
    <text evidence="1 13">Belongs to the class-II aminoacyl-tRNA synthetase family.</text>
</comment>
<dbReference type="InterPro" id="IPR002320">
    <property type="entry name" value="Thr-tRNA-ligase_IIa"/>
</dbReference>
<dbReference type="FunFam" id="3.40.50.800:FF:000001">
    <property type="entry name" value="Threonine--tRNA ligase"/>
    <property type="match status" value="1"/>
</dbReference>
<dbReference type="NCBIfam" id="TIGR00418">
    <property type="entry name" value="thrS"/>
    <property type="match status" value="1"/>
</dbReference>
<evidence type="ECO:0000256" key="11">
    <source>
        <dbReference type="ARBA" id="ARBA00023146"/>
    </source>
</evidence>
<dbReference type="InterPro" id="IPR036621">
    <property type="entry name" value="Anticodon-bd_dom_sf"/>
</dbReference>
<feature type="region of interest" description="Catalytic" evidence="13">
    <location>
        <begin position="243"/>
        <end position="534"/>
    </location>
</feature>
<comment type="catalytic activity">
    <reaction evidence="12 13">
        <text>tRNA(Thr) + L-threonine + ATP = L-threonyl-tRNA(Thr) + AMP + diphosphate + H(+)</text>
        <dbReference type="Rhea" id="RHEA:24624"/>
        <dbReference type="Rhea" id="RHEA-COMP:9670"/>
        <dbReference type="Rhea" id="RHEA-COMP:9704"/>
        <dbReference type="ChEBI" id="CHEBI:15378"/>
        <dbReference type="ChEBI" id="CHEBI:30616"/>
        <dbReference type="ChEBI" id="CHEBI:33019"/>
        <dbReference type="ChEBI" id="CHEBI:57926"/>
        <dbReference type="ChEBI" id="CHEBI:78442"/>
        <dbReference type="ChEBI" id="CHEBI:78534"/>
        <dbReference type="ChEBI" id="CHEBI:456215"/>
        <dbReference type="EC" id="6.1.1.3"/>
    </reaction>
</comment>
<dbReference type="HAMAP" id="MF_00184">
    <property type="entry name" value="Thr_tRNA_synth"/>
    <property type="match status" value="1"/>
</dbReference>
<sequence length="636" mass="75823">MPVITLLNGKKKIYKNIVSLVKVAEDIKKGFSKIIFGAMINGKIVDIHYFIETDVCIQFLTVKDIQSNILFAYSCLQMLAYSCKKIWKTSKIGIGNVIKNKFYCDIDINRQLNEQDIVMLEEYMNKLINKKYNILFKNLSFFDVKKILTLQNESYKLYYLKKKFLLNQLIPVYLHENYLDLYFGPQLPNVKYCLYFKLQRCIIIYRNYEISNKNFQRIHGTVWLNQQEMLYDLNRSQMIYKRDHRKINRVMKLYHKQKEAPGMIFWHPHGWIIFNELKHFISSQLKKWKYQEINTPLMLNKSLWKISGHLKNFSNSIFFTRSENNKYCIKPMNCPAHIQIFNRYLRSYRELPIRFAEFGVCHRDEKSGALYGLLRLKSFTQDDAHIFCTPEQVKTEISNCIKMIMESYKIFGFKNIYIKFSTRPKKRIGDDAIWDKAECSLQSALIDAGLKFEYQKGEGAFYGPKIEFILEDCLHRLWQCGTIQLDFYLPERFGSYYIDESNHHQTPVMIHRAILGSMERFIGILLEEYSGLLPIWLSPIQVVILNINDQHNEYVINIYKKLFKENIRVQYDIKNEKINFKIRKYIVEKIPYILICGDKEIDCNQVSVRNRDNITKVMHIDNFIKTIKYEIDSRVL</sequence>
<keyword evidence="2 13" id="KW-0963">Cytoplasm</keyword>
<dbReference type="InterPro" id="IPR012676">
    <property type="entry name" value="TGS-like"/>
</dbReference>
<name>A0A4D6YJ45_9GAMM</name>
<dbReference type="InterPro" id="IPR047246">
    <property type="entry name" value="ThrRS_anticodon"/>
</dbReference>
<evidence type="ECO:0000256" key="9">
    <source>
        <dbReference type="ARBA" id="ARBA00022884"/>
    </source>
</evidence>
<keyword evidence="3 13" id="KW-0820">tRNA-binding</keyword>
<feature type="binding site" evidence="13">
    <location>
        <position position="511"/>
    </location>
    <ligand>
        <name>Zn(2+)</name>
        <dbReference type="ChEBI" id="CHEBI:29105"/>
        <note>catalytic</note>
    </ligand>
</feature>
<keyword evidence="11 13" id="KW-0030">Aminoacyl-tRNA synthetase</keyword>
<comment type="cofactor">
    <cofactor evidence="13">
        <name>Zn(2+)</name>
        <dbReference type="ChEBI" id="CHEBI:29105"/>
    </cofactor>
    <text evidence="13">Binds 1 zinc ion per subunit.</text>
</comment>
<evidence type="ECO:0000256" key="6">
    <source>
        <dbReference type="ARBA" id="ARBA00022741"/>
    </source>
</evidence>
<dbReference type="PROSITE" id="PS50862">
    <property type="entry name" value="AA_TRNA_LIGASE_II"/>
    <property type="match status" value="1"/>
</dbReference>
<dbReference type="RefSeq" id="WP_158350344.1">
    <property type="nucleotide sequence ID" value="NZ_CP032999.1"/>
</dbReference>
<keyword evidence="4 13" id="KW-0436">Ligase</keyword>
<dbReference type="GO" id="GO:0005829">
    <property type="term" value="C:cytosol"/>
    <property type="evidence" value="ECO:0007669"/>
    <property type="project" value="TreeGrafter"/>
</dbReference>
<dbReference type="GO" id="GO:0000049">
    <property type="term" value="F:tRNA binding"/>
    <property type="evidence" value="ECO:0007669"/>
    <property type="project" value="UniProtKB-KW"/>
</dbReference>
<reference evidence="16 17" key="1">
    <citation type="submission" date="2018-10" db="EMBL/GenBank/DDBJ databases">
        <title>Comparative functional genomics of the obligate endosymbiont Buchnera aphidicola.</title>
        <authorList>
            <person name="Chong R.A."/>
        </authorList>
    </citation>
    <scope>NUCLEOTIDE SEQUENCE [LARGE SCALE GENOMIC DNA]</scope>
    <source>
        <strain evidence="16 17">Ska</strain>
    </source>
</reference>
<dbReference type="EC" id="6.1.1.3" evidence="13"/>
<dbReference type="CDD" id="cd00771">
    <property type="entry name" value="ThrRS_core"/>
    <property type="match status" value="1"/>
</dbReference>
<dbReference type="InterPro" id="IPR006195">
    <property type="entry name" value="aa-tRNA-synth_II"/>
</dbReference>
<dbReference type="AlphaFoldDB" id="A0A4D6YJ45"/>
<evidence type="ECO:0000256" key="5">
    <source>
        <dbReference type="ARBA" id="ARBA00022723"/>
    </source>
</evidence>
<dbReference type="Gene3D" id="3.30.930.10">
    <property type="entry name" value="Bira Bifunctional Protein, Domain 2"/>
    <property type="match status" value="1"/>
</dbReference>
<feature type="domain" description="Aminoacyl-transfer RNA synthetases class-II family profile" evidence="14">
    <location>
        <begin position="262"/>
        <end position="534"/>
    </location>
</feature>
<dbReference type="InterPro" id="IPR004154">
    <property type="entry name" value="Anticodon-bd"/>
</dbReference>
<evidence type="ECO:0000313" key="16">
    <source>
        <dbReference type="EMBL" id="QCI25890.1"/>
    </source>
</evidence>
<dbReference type="PANTHER" id="PTHR11451:SF44">
    <property type="entry name" value="THREONINE--TRNA LIGASE, CHLOROPLASTIC_MITOCHONDRIAL 2"/>
    <property type="match status" value="1"/>
</dbReference>
<dbReference type="SUPFAM" id="SSF55186">
    <property type="entry name" value="ThrRS/AlaRS common domain"/>
    <property type="match status" value="1"/>
</dbReference>
<dbReference type="GO" id="GO:0005524">
    <property type="term" value="F:ATP binding"/>
    <property type="evidence" value="ECO:0007669"/>
    <property type="project" value="UniProtKB-UniRule"/>
</dbReference>
<dbReference type="Gene3D" id="3.30.980.10">
    <property type="entry name" value="Threonyl-trna Synthetase, Chain A, domain 2"/>
    <property type="match status" value="1"/>
</dbReference>
<feature type="domain" description="TGS" evidence="15">
    <location>
        <begin position="1"/>
        <end position="61"/>
    </location>
</feature>
<dbReference type="InterPro" id="IPR045864">
    <property type="entry name" value="aa-tRNA-synth_II/BPL/LPL"/>
</dbReference>
<evidence type="ECO:0000256" key="10">
    <source>
        <dbReference type="ARBA" id="ARBA00022917"/>
    </source>
</evidence>
<evidence type="ECO:0000256" key="8">
    <source>
        <dbReference type="ARBA" id="ARBA00022840"/>
    </source>
</evidence>
<dbReference type="Gene3D" id="3.30.54.20">
    <property type="match status" value="1"/>
</dbReference>
<evidence type="ECO:0000256" key="12">
    <source>
        <dbReference type="ARBA" id="ARBA00049515"/>
    </source>
</evidence>
<dbReference type="SUPFAM" id="SSF52954">
    <property type="entry name" value="Class II aaRS ABD-related"/>
    <property type="match status" value="1"/>
</dbReference>
<evidence type="ECO:0000259" key="14">
    <source>
        <dbReference type="PROSITE" id="PS50862"/>
    </source>
</evidence>
<dbReference type="CDD" id="cd00860">
    <property type="entry name" value="ThrRS_anticodon"/>
    <property type="match status" value="1"/>
</dbReference>
<evidence type="ECO:0000256" key="13">
    <source>
        <dbReference type="HAMAP-Rule" id="MF_00184"/>
    </source>
</evidence>
<keyword evidence="10 13" id="KW-0648">Protein biosynthesis</keyword>
<evidence type="ECO:0000256" key="4">
    <source>
        <dbReference type="ARBA" id="ARBA00022598"/>
    </source>
</evidence>
<dbReference type="GO" id="GO:0006435">
    <property type="term" value="P:threonyl-tRNA aminoacylation"/>
    <property type="evidence" value="ECO:0007669"/>
    <property type="project" value="UniProtKB-UniRule"/>
</dbReference>
<comment type="subcellular location">
    <subcellularLocation>
        <location evidence="13">Cytoplasm</location>
    </subcellularLocation>
</comment>
<evidence type="ECO:0000256" key="3">
    <source>
        <dbReference type="ARBA" id="ARBA00022555"/>
    </source>
</evidence>
<protein>
    <recommendedName>
        <fullName evidence="13">Threonine--tRNA ligase</fullName>
        <ecNumber evidence="13">6.1.1.3</ecNumber>
    </recommendedName>
    <alternativeName>
        <fullName evidence="13">Threonyl-tRNA synthetase</fullName>
        <shortName evidence="13">ThrRS</shortName>
    </alternativeName>
</protein>
<dbReference type="CDD" id="cd01667">
    <property type="entry name" value="TGS_ThrRS"/>
    <property type="match status" value="1"/>
</dbReference>
<keyword evidence="8 13" id="KW-0067">ATP-binding</keyword>
<dbReference type="Pfam" id="PF03129">
    <property type="entry name" value="HGTP_anticodon"/>
    <property type="match status" value="1"/>
</dbReference>
<dbReference type="Pfam" id="PF00587">
    <property type="entry name" value="tRNA-synt_2b"/>
    <property type="match status" value="1"/>
</dbReference>
<keyword evidence="5 13" id="KW-0479">Metal-binding</keyword>
<proteinExistence type="inferred from homology"/>
<evidence type="ECO:0000313" key="17">
    <source>
        <dbReference type="Proteomes" id="UP000298685"/>
    </source>
</evidence>
<dbReference type="Proteomes" id="UP000298685">
    <property type="component" value="Chromosome"/>
</dbReference>
<dbReference type="GO" id="GO:0004829">
    <property type="term" value="F:threonine-tRNA ligase activity"/>
    <property type="evidence" value="ECO:0007669"/>
    <property type="project" value="UniProtKB-UniRule"/>
</dbReference>
<dbReference type="GO" id="GO:0046872">
    <property type="term" value="F:metal ion binding"/>
    <property type="evidence" value="ECO:0007669"/>
    <property type="project" value="UniProtKB-KW"/>
</dbReference>
<dbReference type="SUPFAM" id="SSF55681">
    <property type="entry name" value="Class II aaRS and biotin synthetases"/>
    <property type="match status" value="1"/>
</dbReference>
<gene>
    <name evidence="13 16" type="primary">thrS</name>
    <name evidence="16" type="ORF">D9V78_00440</name>
</gene>
<dbReference type="PRINTS" id="PR01047">
    <property type="entry name" value="TRNASYNTHTHR"/>
</dbReference>
<dbReference type="SUPFAM" id="SSF81271">
    <property type="entry name" value="TGS-like"/>
    <property type="match status" value="1"/>
</dbReference>
<dbReference type="FunFam" id="3.30.930.10:FF:000002">
    <property type="entry name" value="Threonine--tRNA ligase"/>
    <property type="match status" value="1"/>
</dbReference>
<dbReference type="Gene3D" id="3.40.50.800">
    <property type="entry name" value="Anticodon-binding domain"/>
    <property type="match status" value="1"/>
</dbReference>
<dbReference type="PANTHER" id="PTHR11451">
    <property type="entry name" value="THREONINE-TRNA LIGASE"/>
    <property type="match status" value="1"/>
</dbReference>
<evidence type="ECO:0000259" key="15">
    <source>
        <dbReference type="PROSITE" id="PS51880"/>
    </source>
</evidence>
<evidence type="ECO:0000256" key="2">
    <source>
        <dbReference type="ARBA" id="ARBA00022490"/>
    </source>
</evidence>
<dbReference type="InterPro" id="IPR012675">
    <property type="entry name" value="Beta-grasp_dom_sf"/>
</dbReference>
<dbReference type="PROSITE" id="PS51880">
    <property type="entry name" value="TGS"/>
    <property type="match status" value="1"/>
</dbReference>
<accession>A0A4D6YJ45</accession>
<dbReference type="Gene3D" id="3.10.20.30">
    <property type="match status" value="1"/>
</dbReference>
<dbReference type="InterPro" id="IPR018163">
    <property type="entry name" value="Thr/Ala-tRNA-synth_IIc_edit"/>
</dbReference>
<keyword evidence="9 13" id="KW-0694">RNA-binding</keyword>
<dbReference type="OrthoDB" id="9802304at2"/>